<dbReference type="Pfam" id="PF12400">
    <property type="entry name" value="STIMATE"/>
    <property type="match status" value="1"/>
</dbReference>
<feature type="transmembrane region" description="Helical" evidence="1">
    <location>
        <begin position="139"/>
        <end position="162"/>
    </location>
</feature>
<feature type="transmembrane region" description="Helical" evidence="1">
    <location>
        <begin position="13"/>
        <end position="31"/>
    </location>
</feature>
<dbReference type="GO" id="GO:0016020">
    <property type="term" value="C:membrane"/>
    <property type="evidence" value="ECO:0007669"/>
    <property type="project" value="TreeGrafter"/>
</dbReference>
<evidence type="ECO:0000313" key="2">
    <source>
        <dbReference type="EMBL" id="CAG8604144.1"/>
    </source>
</evidence>
<protein>
    <submittedName>
        <fullName evidence="2">16122_t:CDS:1</fullName>
    </submittedName>
</protein>
<gene>
    <name evidence="2" type="ORF">AMORRO_LOCUS7913</name>
</gene>
<dbReference type="PANTHER" id="PTHR31735">
    <property type="entry name" value="VACUOLAR MEMBRANE PROTEIN YPL162C"/>
    <property type="match status" value="1"/>
</dbReference>
<feature type="transmembrane region" description="Helical" evidence="1">
    <location>
        <begin position="83"/>
        <end position="104"/>
    </location>
</feature>
<keyword evidence="1" id="KW-1133">Transmembrane helix</keyword>
<keyword evidence="3" id="KW-1185">Reference proteome</keyword>
<dbReference type="InterPro" id="IPR022127">
    <property type="entry name" value="STIMATE/YPL162C"/>
</dbReference>
<evidence type="ECO:0000256" key="1">
    <source>
        <dbReference type="SAM" id="Phobius"/>
    </source>
</evidence>
<keyword evidence="1" id="KW-0472">Membrane</keyword>
<reference evidence="2" key="1">
    <citation type="submission" date="2021-06" db="EMBL/GenBank/DDBJ databases">
        <authorList>
            <person name="Kallberg Y."/>
            <person name="Tangrot J."/>
            <person name="Rosling A."/>
        </authorList>
    </citation>
    <scope>NUCLEOTIDE SEQUENCE</scope>
    <source>
        <strain evidence="2">CL551</strain>
    </source>
</reference>
<dbReference type="PANTHER" id="PTHR31735:SF1">
    <property type="entry name" value="VACUOLAR MEMBRANE PROTEIN YPL162C"/>
    <property type="match status" value="1"/>
</dbReference>
<evidence type="ECO:0000313" key="3">
    <source>
        <dbReference type="Proteomes" id="UP000789342"/>
    </source>
</evidence>
<name>A0A9N9CLD6_9GLOM</name>
<organism evidence="2 3">
    <name type="scientific">Acaulospora morrowiae</name>
    <dbReference type="NCBI Taxonomy" id="94023"/>
    <lineage>
        <taxon>Eukaryota</taxon>
        <taxon>Fungi</taxon>
        <taxon>Fungi incertae sedis</taxon>
        <taxon>Mucoromycota</taxon>
        <taxon>Glomeromycotina</taxon>
        <taxon>Glomeromycetes</taxon>
        <taxon>Diversisporales</taxon>
        <taxon>Acaulosporaceae</taxon>
        <taxon>Acaulospora</taxon>
    </lineage>
</organism>
<comment type="caution">
    <text evidence="2">The sequence shown here is derived from an EMBL/GenBank/DDBJ whole genome shotgun (WGS) entry which is preliminary data.</text>
</comment>
<sequence length="248" mass="28565">MEQQRNCVLVDKFAIFIQILLGTIAFSTLIYKRHRERPQRPLSIWAYDVSKQIIGAIIIHGLNIAASYIPGLSKEGVDSNPCVWYFLNILVDCTLGVFVLFLLLKMVQALVISVGIQGMKSGDYGQPPKVKWWLRQTTAFVFCLFTMKMVVVAIFRLCPFLFDVGEWFLGWTLHDVKLQVVFVMLIFPLIMNIVQFWIVDQVIKKKFEGMKIEDGDHSRDENEVFLPVDISDDEMNYENLPSYLKGSN</sequence>
<proteinExistence type="predicted"/>
<dbReference type="OrthoDB" id="431202at2759"/>
<dbReference type="EMBL" id="CAJVPV010006378">
    <property type="protein sequence ID" value="CAG8604144.1"/>
    <property type="molecule type" value="Genomic_DNA"/>
</dbReference>
<feature type="transmembrane region" description="Helical" evidence="1">
    <location>
        <begin position="182"/>
        <end position="203"/>
    </location>
</feature>
<dbReference type="Proteomes" id="UP000789342">
    <property type="component" value="Unassembled WGS sequence"/>
</dbReference>
<feature type="non-terminal residue" evidence="2">
    <location>
        <position position="248"/>
    </location>
</feature>
<accession>A0A9N9CLD6</accession>
<keyword evidence="1" id="KW-0812">Transmembrane</keyword>
<dbReference type="AlphaFoldDB" id="A0A9N9CLD6"/>
<feature type="transmembrane region" description="Helical" evidence="1">
    <location>
        <begin position="52"/>
        <end position="71"/>
    </location>
</feature>